<dbReference type="InterPro" id="IPR045860">
    <property type="entry name" value="Snake_toxin-like_sf"/>
</dbReference>
<keyword evidence="10 14" id="KW-0067">ATP-binding</keyword>
<evidence type="ECO:0000256" key="5">
    <source>
        <dbReference type="ARBA" id="ARBA00022679"/>
    </source>
</evidence>
<feature type="binding site" evidence="14">
    <location>
        <position position="263"/>
    </location>
    <ligand>
        <name>ATP</name>
        <dbReference type="ChEBI" id="CHEBI:30616"/>
    </ligand>
</feature>
<evidence type="ECO:0000313" key="20">
    <source>
        <dbReference type="Proteomes" id="UP001627154"/>
    </source>
</evidence>
<keyword evidence="11 16" id="KW-1133">Transmembrane helix</keyword>
<evidence type="ECO:0000259" key="18">
    <source>
        <dbReference type="PROSITE" id="PS50011"/>
    </source>
</evidence>
<feature type="transmembrane region" description="Helical" evidence="16">
    <location>
        <begin position="175"/>
        <end position="196"/>
    </location>
</feature>
<evidence type="ECO:0000256" key="14">
    <source>
        <dbReference type="PROSITE-ProRule" id="PRU10141"/>
    </source>
</evidence>
<keyword evidence="12 16" id="KW-0472">Membrane</keyword>
<dbReference type="AlphaFoldDB" id="A0ABD2XGH3"/>
<dbReference type="Gene3D" id="3.30.200.20">
    <property type="entry name" value="Phosphorylase Kinase, domain 1"/>
    <property type="match status" value="1"/>
</dbReference>
<keyword evidence="7 17" id="KW-0732">Signal</keyword>
<dbReference type="InterPro" id="IPR000719">
    <property type="entry name" value="Prot_kinase_dom"/>
</dbReference>
<dbReference type="InterPro" id="IPR017441">
    <property type="entry name" value="Protein_kinase_ATP_BS"/>
</dbReference>
<dbReference type="PANTHER" id="PTHR23255:SF100">
    <property type="entry name" value="RECEPTOR PROTEIN SERINE_THREONINE KINASE"/>
    <property type="match status" value="1"/>
</dbReference>
<evidence type="ECO:0000256" key="16">
    <source>
        <dbReference type="SAM" id="Phobius"/>
    </source>
</evidence>
<keyword evidence="20" id="KW-1185">Reference proteome</keyword>
<dbReference type="GO" id="GO:0005524">
    <property type="term" value="F:ATP binding"/>
    <property type="evidence" value="ECO:0007669"/>
    <property type="project" value="UniProtKB-UniRule"/>
</dbReference>
<evidence type="ECO:0000256" key="10">
    <source>
        <dbReference type="ARBA" id="ARBA00022840"/>
    </source>
</evidence>
<dbReference type="Gene3D" id="1.10.510.10">
    <property type="entry name" value="Transferase(Phosphotransferase) domain 1"/>
    <property type="match status" value="1"/>
</dbReference>
<keyword evidence="13" id="KW-0675">Receptor</keyword>
<evidence type="ECO:0000256" key="9">
    <source>
        <dbReference type="ARBA" id="ARBA00022777"/>
    </source>
</evidence>
<comment type="similarity">
    <text evidence="2">Belongs to the protein kinase superfamily. TKL Ser/Thr protein kinase family. TGFB receptor subfamily.</text>
</comment>
<evidence type="ECO:0000256" key="11">
    <source>
        <dbReference type="ARBA" id="ARBA00022989"/>
    </source>
</evidence>
<evidence type="ECO:0000256" key="3">
    <source>
        <dbReference type="ARBA" id="ARBA00012401"/>
    </source>
</evidence>
<evidence type="ECO:0000256" key="8">
    <source>
        <dbReference type="ARBA" id="ARBA00022741"/>
    </source>
</evidence>
<keyword evidence="4" id="KW-0723">Serine/threonine-protein kinase</keyword>
<dbReference type="GO" id="GO:0016020">
    <property type="term" value="C:membrane"/>
    <property type="evidence" value="ECO:0007669"/>
    <property type="project" value="UniProtKB-SubCell"/>
</dbReference>
<name>A0ABD2XGH3_9HYME</name>
<feature type="transmembrane region" description="Helical" evidence="16">
    <location>
        <begin position="308"/>
        <end position="329"/>
    </location>
</feature>
<reference evidence="19 20" key="1">
    <citation type="journal article" date="2024" name="bioRxiv">
        <title>A reference genome for Trichogramma kaykai: A tiny desert-dwelling parasitoid wasp with competing sex-ratio distorters.</title>
        <authorList>
            <person name="Culotta J."/>
            <person name="Lindsey A.R."/>
        </authorList>
    </citation>
    <scope>NUCLEOTIDE SEQUENCE [LARGE SCALE GENOMIC DNA]</scope>
    <source>
        <strain evidence="19 20">KSX58</strain>
    </source>
</reference>
<feature type="signal peptide" evidence="17">
    <location>
        <begin position="1"/>
        <end position="25"/>
    </location>
</feature>
<evidence type="ECO:0000256" key="15">
    <source>
        <dbReference type="SAM" id="MobiDB-lite"/>
    </source>
</evidence>
<sequence length="913" mass="103887">MKLIKCLAVLATAFFYLLYLSAANAKIMCAQRDSHLMLRAASIMNNTSTNMAKLLTASYSDRTGIMSIVSCEKYCYAAWLEEKTDKGPTMKFFIQGCWLNEGKDNYLNCKSDECMGVWKWNLKQCCCNETNCNINVTDPMENKMIIPSTLSKVDVVFMSLDPEPMNNNTPKNLDIILPGTLSIAFVLIFVVGFAVTRYCKKRRAVKIDEETSQEYGQENSEVELDPRNNIYAFDNMKFVEVVGKGKYGSVYLAKVGVEELAVKIFPLCNEDFFKSEHETYCLPLMEHPSLLKYLGWNKRYNLDGKLEYLLMLSYAPGGSLAEFLMANTFEMSIFIRMARSIVKGLSYLHMDKRVGDKVKPAIVHRDLNPRNILIKGDGSCCICNLGHALRVAGSKVYQTGETQPKMFTDIKPIDAKGHWSIQYMAPEMLDGSLNVLNGETALKQVDVYALGVILWELLSRCIDNYEFGTEIPCYKLPFGKELEYDFTWEKVKTLVFREKSRPFFEGKLSKHPDLKLLRDTIEDCWDSDPEARLTTLCVEERMTVVENNHEQRKSNPAGPSRQYDEPMPSTSNNLRGDQNREDCALIEPGCVVRYKAVPSFSAKNSNEQASMQPLIQPHQGRNPCLERNLLPTSNSYEEVNFHGNMLIYRSTKLMTQERKLLIPQQPQSISETQSFLPHDYLAQQQMHHQQLNLRPITPIPYVQNVISDSSGSSTITTYNKLKETNIHDSRNHHRYTSLSSAASPKRRSRFSGWTQLKKLLSSKRSNYNQSYSTSQSAYTRCHNIEREDSKSNLLNRNYSLPMSNLDIEEARITGDIGDTVVELEVRDASLERALVNNDNVTVPRMKDRKAISSQTTRFSLVNDRIMCNVVDEVGNTSDSLTVTNVNSNSVPFGIDNSEKNEKKFDNSKNITCF</sequence>
<evidence type="ECO:0000256" key="4">
    <source>
        <dbReference type="ARBA" id="ARBA00022527"/>
    </source>
</evidence>
<keyword evidence="6 16" id="KW-0812">Transmembrane</keyword>
<accession>A0ABD2XGH3</accession>
<dbReference type="EC" id="2.7.11.30" evidence="3"/>
<feature type="region of interest" description="Disordered" evidence="15">
    <location>
        <begin position="546"/>
        <end position="578"/>
    </location>
</feature>
<proteinExistence type="inferred from homology"/>
<dbReference type="InterPro" id="IPR011009">
    <property type="entry name" value="Kinase-like_dom_sf"/>
</dbReference>
<keyword evidence="5" id="KW-0808">Transferase</keyword>
<protein>
    <recommendedName>
        <fullName evidence="3">receptor protein serine/threonine kinase</fullName>
        <ecNumber evidence="3">2.7.11.30</ecNumber>
    </recommendedName>
</protein>
<keyword evidence="9" id="KW-0418">Kinase</keyword>
<evidence type="ECO:0000256" key="13">
    <source>
        <dbReference type="ARBA" id="ARBA00023170"/>
    </source>
</evidence>
<dbReference type="Proteomes" id="UP001627154">
    <property type="component" value="Unassembled WGS sequence"/>
</dbReference>
<evidence type="ECO:0000256" key="6">
    <source>
        <dbReference type="ARBA" id="ARBA00022692"/>
    </source>
</evidence>
<evidence type="ECO:0000256" key="1">
    <source>
        <dbReference type="ARBA" id="ARBA00004479"/>
    </source>
</evidence>
<dbReference type="PROSITE" id="PS50011">
    <property type="entry name" value="PROTEIN_KINASE_DOM"/>
    <property type="match status" value="1"/>
</dbReference>
<dbReference type="GO" id="GO:0004675">
    <property type="term" value="F:transmembrane receptor protein serine/threonine kinase activity"/>
    <property type="evidence" value="ECO:0007669"/>
    <property type="project" value="UniProtKB-EC"/>
</dbReference>
<dbReference type="EMBL" id="JBJJXI010000027">
    <property type="protein sequence ID" value="KAL3403994.1"/>
    <property type="molecule type" value="Genomic_DNA"/>
</dbReference>
<keyword evidence="8 14" id="KW-0547">Nucleotide-binding</keyword>
<evidence type="ECO:0000256" key="17">
    <source>
        <dbReference type="SAM" id="SignalP"/>
    </source>
</evidence>
<evidence type="ECO:0000256" key="12">
    <source>
        <dbReference type="ARBA" id="ARBA00023136"/>
    </source>
</evidence>
<evidence type="ECO:0000256" key="2">
    <source>
        <dbReference type="ARBA" id="ARBA00009605"/>
    </source>
</evidence>
<feature type="chain" id="PRO_5044882648" description="receptor protein serine/threonine kinase" evidence="17">
    <location>
        <begin position="26"/>
        <end position="913"/>
    </location>
</feature>
<dbReference type="Gene3D" id="2.10.60.10">
    <property type="entry name" value="CD59"/>
    <property type="match status" value="1"/>
</dbReference>
<dbReference type="InterPro" id="IPR000333">
    <property type="entry name" value="TGFB_receptor"/>
</dbReference>
<organism evidence="19 20">
    <name type="scientific">Trichogramma kaykai</name>
    <dbReference type="NCBI Taxonomy" id="54128"/>
    <lineage>
        <taxon>Eukaryota</taxon>
        <taxon>Metazoa</taxon>
        <taxon>Ecdysozoa</taxon>
        <taxon>Arthropoda</taxon>
        <taxon>Hexapoda</taxon>
        <taxon>Insecta</taxon>
        <taxon>Pterygota</taxon>
        <taxon>Neoptera</taxon>
        <taxon>Endopterygota</taxon>
        <taxon>Hymenoptera</taxon>
        <taxon>Apocrita</taxon>
        <taxon>Proctotrupomorpha</taxon>
        <taxon>Chalcidoidea</taxon>
        <taxon>Trichogrammatidae</taxon>
        <taxon>Trichogramma</taxon>
    </lineage>
</organism>
<evidence type="ECO:0000313" key="19">
    <source>
        <dbReference type="EMBL" id="KAL3403994.1"/>
    </source>
</evidence>
<dbReference type="SUPFAM" id="SSF56112">
    <property type="entry name" value="Protein kinase-like (PK-like)"/>
    <property type="match status" value="1"/>
</dbReference>
<gene>
    <name evidence="19" type="ORF">TKK_003386</name>
</gene>
<dbReference type="Pfam" id="PF00069">
    <property type="entry name" value="Pkinase"/>
    <property type="match status" value="1"/>
</dbReference>
<dbReference type="PROSITE" id="PS00107">
    <property type="entry name" value="PROTEIN_KINASE_ATP"/>
    <property type="match status" value="1"/>
</dbReference>
<comment type="caution">
    <text evidence="19">The sequence shown here is derived from an EMBL/GenBank/DDBJ whole genome shotgun (WGS) entry which is preliminary data.</text>
</comment>
<dbReference type="PANTHER" id="PTHR23255">
    <property type="entry name" value="TRANSFORMING GROWTH FACTOR-BETA RECEPTOR TYPE I AND II"/>
    <property type="match status" value="1"/>
</dbReference>
<dbReference type="CDD" id="cd23533">
    <property type="entry name" value="TFP_LU_ECD_BMPR2_like"/>
    <property type="match status" value="1"/>
</dbReference>
<comment type="subcellular location">
    <subcellularLocation>
        <location evidence="1">Membrane</location>
        <topology evidence="1">Single-pass type I membrane protein</topology>
    </subcellularLocation>
</comment>
<evidence type="ECO:0000256" key="7">
    <source>
        <dbReference type="ARBA" id="ARBA00022729"/>
    </source>
</evidence>
<feature type="domain" description="Protein kinase" evidence="18">
    <location>
        <begin position="236"/>
        <end position="545"/>
    </location>
</feature>